<dbReference type="RefSeq" id="WP_060108213.1">
    <property type="nucleotide sequence ID" value="NZ_LPEQ01000113.1"/>
</dbReference>
<reference evidence="1 2" key="1">
    <citation type="submission" date="2015-11" db="EMBL/GenBank/DDBJ databases">
        <title>Expanding the genomic diversity of Burkholderia species for the development of highly accurate diagnostics.</title>
        <authorList>
            <person name="Sahl J."/>
            <person name="Keim P."/>
            <person name="Wagner D."/>
        </authorList>
    </citation>
    <scope>NUCLEOTIDE SEQUENCE [LARGE SCALE GENOMIC DNA]</scope>
    <source>
        <strain evidence="1 2">MSMB1301WGS</strain>
    </source>
</reference>
<name>A0A119APD4_9BURK</name>
<keyword evidence="2" id="KW-1185">Reference proteome</keyword>
<protein>
    <submittedName>
        <fullName evidence="1">Uncharacterized protein</fullName>
    </submittedName>
</protein>
<proteinExistence type="predicted"/>
<dbReference type="Proteomes" id="UP000062317">
    <property type="component" value="Unassembled WGS sequence"/>
</dbReference>
<sequence length="422" mass="45924">MTTTNNEARVDALSDEHLEALKRAALAATPQDLDTAEETDRYSDGTHVECPACGGDGSVPRESEFCNYDGEALGVQFFGVGNAVGAAEAYFRAATPAKILQLIARLERAEFALRTESPLVQVLRDTLIGKSGEAPANAQPAVTQDRYFVYDPECRHVDFYPTDHERNKAHLDAINEYRREARHDQEWPTEVEGIISGVVTHTTVATQVHDDSFEYEPRAVSVADVAHGVATNGPAGDPAVDLAERALIASGQWASSNTPIAHALAYRDGFIAGVTSEVAAGRTEPIGWFDKDRNTLRWREGLVNGNFSDGQPFYTRPPVRNALPVAWDFRLISGEEPTAWHRCISKAHADELRAPEYRGLAEVRDLFDAPQPTAEITAPAAVAPEHHALIDRAANICQVAEYHDTANSLRALLVGQGAAHVA</sequence>
<organism evidence="1 2">
    <name type="scientific">Burkholderia territorii</name>
    <dbReference type="NCBI Taxonomy" id="1503055"/>
    <lineage>
        <taxon>Bacteria</taxon>
        <taxon>Pseudomonadati</taxon>
        <taxon>Pseudomonadota</taxon>
        <taxon>Betaproteobacteria</taxon>
        <taxon>Burkholderiales</taxon>
        <taxon>Burkholderiaceae</taxon>
        <taxon>Burkholderia</taxon>
        <taxon>Burkholderia cepacia complex</taxon>
    </lineage>
</organism>
<accession>A0A119APD4</accession>
<comment type="caution">
    <text evidence="1">The sequence shown here is derived from an EMBL/GenBank/DDBJ whole genome shotgun (WGS) entry which is preliminary data.</text>
</comment>
<evidence type="ECO:0000313" key="1">
    <source>
        <dbReference type="EMBL" id="KVV40893.1"/>
    </source>
</evidence>
<dbReference type="EMBL" id="LPEQ01000113">
    <property type="protein sequence ID" value="KVV40893.1"/>
    <property type="molecule type" value="Genomic_DNA"/>
</dbReference>
<gene>
    <name evidence="1" type="ORF">WT27_13275</name>
</gene>
<dbReference type="AlphaFoldDB" id="A0A119APD4"/>
<evidence type="ECO:0000313" key="2">
    <source>
        <dbReference type="Proteomes" id="UP000062317"/>
    </source>
</evidence>